<accession>A0A8H6L8A5</accession>
<organism evidence="2 3">
    <name type="scientific">Letharia columbiana</name>
    <dbReference type="NCBI Taxonomy" id="112416"/>
    <lineage>
        <taxon>Eukaryota</taxon>
        <taxon>Fungi</taxon>
        <taxon>Dikarya</taxon>
        <taxon>Ascomycota</taxon>
        <taxon>Pezizomycotina</taxon>
        <taxon>Lecanoromycetes</taxon>
        <taxon>OSLEUM clade</taxon>
        <taxon>Lecanoromycetidae</taxon>
        <taxon>Lecanorales</taxon>
        <taxon>Lecanorineae</taxon>
        <taxon>Parmeliaceae</taxon>
        <taxon>Letharia</taxon>
    </lineage>
</organism>
<evidence type="ECO:0000256" key="1">
    <source>
        <dbReference type="SAM" id="MobiDB-lite"/>
    </source>
</evidence>
<dbReference type="AlphaFoldDB" id="A0A8H6L8A5"/>
<feature type="region of interest" description="Disordered" evidence="1">
    <location>
        <begin position="173"/>
        <end position="215"/>
    </location>
</feature>
<protein>
    <submittedName>
        <fullName evidence="2">Uncharacterized protein</fullName>
    </submittedName>
</protein>
<name>A0A8H6L8A5_9LECA</name>
<dbReference type="GeneID" id="59284300"/>
<keyword evidence="3" id="KW-1185">Reference proteome</keyword>
<dbReference type="EMBL" id="JACCJC010000006">
    <property type="protein sequence ID" value="KAF6239366.1"/>
    <property type="molecule type" value="Genomic_DNA"/>
</dbReference>
<sequence length="215" mass="24464">MLISHYDETYDGTKGVNYWFICPWWLEKMANAPQMWDTRTEIYNMRKQIILKDWNLGQWRSWRNQQLLPQDSPYTGQSDSLLSAKAVDILLLNALMHTRNGGLRRNSVASSVYPSLARDWPYFVTIRNPNDAAIQALPYTFIAIAVFGYQTGFNTDLRTGNYANLRPFDSRNDFGSPDGLYHKPPTGPDPPPYQGPDPHPQGPDPPAPPYQSSAV</sequence>
<evidence type="ECO:0000313" key="2">
    <source>
        <dbReference type="EMBL" id="KAF6239366.1"/>
    </source>
</evidence>
<dbReference type="Proteomes" id="UP000578531">
    <property type="component" value="Unassembled WGS sequence"/>
</dbReference>
<comment type="caution">
    <text evidence="2">The sequence shown here is derived from an EMBL/GenBank/DDBJ whole genome shotgun (WGS) entry which is preliminary data.</text>
</comment>
<proteinExistence type="predicted"/>
<reference evidence="2 3" key="1">
    <citation type="journal article" date="2020" name="Genomics">
        <title>Complete, high-quality genomes from long-read metagenomic sequencing of two wolf lichen thalli reveals enigmatic genome architecture.</title>
        <authorList>
            <person name="McKenzie S.K."/>
            <person name="Walston R.F."/>
            <person name="Allen J.L."/>
        </authorList>
    </citation>
    <scope>NUCLEOTIDE SEQUENCE [LARGE SCALE GENOMIC DNA]</scope>
    <source>
        <strain evidence="2">WasteWater2</strain>
    </source>
</reference>
<feature type="compositionally biased region" description="Pro residues" evidence="1">
    <location>
        <begin position="185"/>
        <end position="209"/>
    </location>
</feature>
<dbReference type="RefSeq" id="XP_037168653.1">
    <property type="nucleotide sequence ID" value="XM_037304560.1"/>
</dbReference>
<gene>
    <name evidence="2" type="ORF">HO173_002628</name>
</gene>
<evidence type="ECO:0000313" key="3">
    <source>
        <dbReference type="Proteomes" id="UP000578531"/>
    </source>
</evidence>